<organism evidence="2 5">
    <name type="scientific">Paraburkholderia hospita</name>
    <dbReference type="NCBI Taxonomy" id="169430"/>
    <lineage>
        <taxon>Bacteria</taxon>
        <taxon>Pseudomonadati</taxon>
        <taxon>Pseudomonadota</taxon>
        <taxon>Betaproteobacteria</taxon>
        <taxon>Burkholderiales</taxon>
        <taxon>Burkholderiaceae</taxon>
        <taxon>Paraburkholderia</taxon>
    </lineage>
</organism>
<evidence type="ECO:0000313" key="2">
    <source>
        <dbReference type="EMBL" id="AUT71334.1"/>
    </source>
</evidence>
<evidence type="ECO:0000313" key="5">
    <source>
        <dbReference type="Proteomes" id="UP000236649"/>
    </source>
</evidence>
<dbReference type="AlphaFoldDB" id="A0AAN1MLF1"/>
<dbReference type="SUPFAM" id="SSF46894">
    <property type="entry name" value="C-terminal effector domain of the bipartite response regulators"/>
    <property type="match status" value="1"/>
</dbReference>
<evidence type="ECO:0000313" key="4">
    <source>
        <dbReference type="Proteomes" id="UP000004980"/>
    </source>
</evidence>
<dbReference type="Proteomes" id="UP000004980">
    <property type="component" value="Unassembled WGS sequence"/>
</dbReference>
<dbReference type="InterPro" id="IPR036388">
    <property type="entry name" value="WH-like_DNA-bd_sf"/>
</dbReference>
<dbReference type="KEGG" id="phs:C2L64_23930"/>
<protein>
    <recommendedName>
        <fullName evidence="1">HTH luxR-type domain-containing protein</fullName>
    </recommendedName>
</protein>
<accession>A0AAN1MLF1</accession>
<dbReference type="Proteomes" id="UP000236649">
    <property type="component" value="Chromosome 2"/>
</dbReference>
<sequence length="384" mass="41355">MSDVIDLIYGAALGEGATWPDLGSQLCSMFRAQRVSLSIPDAPGVLRYLLGGGNEYADAYAAYYHRIDPFRQRAERIFHGLNRATLHAVIGEQIVPDDVLLKSEFYVDFARGAGVRHLLGGMLGVRAATPIGIQRDARSGPFDEGDRQLLMMLLPHLQRALQLEERLALANRTQLGTGALDTLAISVVIVDGTMRVLHANAAANRLMDAGHCGLAMTRSGPRPGVGAITLLARHPDDHSTLGKLIASVAMGGALRLRNTRDEPAQHASLAVLVSPAVSHFLSDVRDACRVLRGTATVVIRQLNHALRPPPGLMSELYGLTKAEADVALRFSGGATVEDVARVRQVSLETVRTQVKTILRKTNAASLRDLERIIAISSALVPTQL</sequence>
<dbReference type="SMART" id="SM00421">
    <property type="entry name" value="HTH_LUXR"/>
    <property type="match status" value="1"/>
</dbReference>
<feature type="domain" description="HTH luxR-type" evidence="1">
    <location>
        <begin position="316"/>
        <end position="373"/>
    </location>
</feature>
<dbReference type="Gene3D" id="1.10.10.10">
    <property type="entry name" value="Winged helix-like DNA-binding domain superfamily/Winged helix DNA-binding domain"/>
    <property type="match status" value="1"/>
</dbReference>
<name>A0AAN1MLF1_9BURK</name>
<proteinExistence type="predicted"/>
<dbReference type="InterPro" id="IPR016032">
    <property type="entry name" value="Sig_transdc_resp-reg_C-effctor"/>
</dbReference>
<reference evidence="2 5" key="2">
    <citation type="submission" date="2018-01" db="EMBL/GenBank/DDBJ databases">
        <title>Species boundaries and ecological features among Paraburkholderia terrae DSMZ17804T, P. hospita DSMZ17164T and P. caribensis DSMZ13236T.</title>
        <authorList>
            <person name="Pratama A.A."/>
        </authorList>
    </citation>
    <scope>NUCLEOTIDE SEQUENCE [LARGE SCALE GENOMIC DNA]</scope>
    <source>
        <strain evidence="2 5">DSM 17164</strain>
    </source>
</reference>
<dbReference type="GO" id="GO:0006355">
    <property type="term" value="P:regulation of DNA-templated transcription"/>
    <property type="evidence" value="ECO:0007669"/>
    <property type="project" value="InterPro"/>
</dbReference>
<evidence type="ECO:0000259" key="1">
    <source>
        <dbReference type="SMART" id="SM00421"/>
    </source>
</evidence>
<dbReference type="GO" id="GO:0003677">
    <property type="term" value="F:DNA binding"/>
    <property type="evidence" value="ECO:0007669"/>
    <property type="project" value="InterPro"/>
</dbReference>
<dbReference type="EMBL" id="CP026106">
    <property type="protein sequence ID" value="AUT71334.1"/>
    <property type="molecule type" value="Genomic_DNA"/>
</dbReference>
<reference evidence="3 4" key="1">
    <citation type="journal article" date="2012" name="J. Bacteriol.">
        <title>Draft Genome Sequence of the Soil Bacterium Burkholderia terrae Strain BS001, Which Interacts with Fungal Surface Structures.</title>
        <authorList>
            <person name="Nazir R."/>
            <person name="Hansen M.A."/>
            <person name="Sorensen S."/>
            <person name="van Elsas J.D."/>
        </authorList>
    </citation>
    <scope>NUCLEOTIDE SEQUENCE [LARGE SCALE GENOMIC DNA]</scope>
    <source>
        <strain evidence="3 4">BS001</strain>
    </source>
</reference>
<dbReference type="InterPro" id="IPR000792">
    <property type="entry name" value="Tscrpt_reg_LuxR_C"/>
</dbReference>
<dbReference type="EMBL" id="AKAU01000282">
    <property type="protein sequence ID" value="EIM94223.1"/>
    <property type="molecule type" value="Genomic_DNA"/>
</dbReference>
<keyword evidence="4" id="KW-1185">Reference proteome</keyword>
<evidence type="ECO:0000313" key="3">
    <source>
        <dbReference type="EMBL" id="EIM94223.1"/>
    </source>
</evidence>
<gene>
    <name evidence="2" type="ORF">C2L64_23930</name>
    <name evidence="3" type="ORF">WQE_44793</name>
</gene>